<keyword evidence="1" id="KW-0802">TPR repeat</keyword>
<proteinExistence type="predicted"/>
<dbReference type="SMART" id="SM00028">
    <property type="entry name" value="TPR"/>
    <property type="match status" value="10"/>
</dbReference>
<keyword evidence="4" id="KW-1185">Reference proteome</keyword>
<dbReference type="Proteomes" id="UP000219621">
    <property type="component" value="Unassembled WGS sequence"/>
</dbReference>
<feature type="repeat" description="TPR" evidence="1">
    <location>
        <begin position="113"/>
        <end position="146"/>
    </location>
</feature>
<dbReference type="SUPFAM" id="SSF52540">
    <property type="entry name" value="P-loop containing nucleoside triphosphate hydrolases"/>
    <property type="match status" value="1"/>
</dbReference>
<feature type="repeat" description="TPR" evidence="1">
    <location>
        <begin position="45"/>
        <end position="78"/>
    </location>
</feature>
<name>A0A286GA65_9PROT</name>
<dbReference type="InterPro" id="IPR011990">
    <property type="entry name" value="TPR-like_helical_dom_sf"/>
</dbReference>
<organism evidence="3 4">
    <name type="scientific">Caenispirillum bisanense</name>
    <dbReference type="NCBI Taxonomy" id="414052"/>
    <lineage>
        <taxon>Bacteria</taxon>
        <taxon>Pseudomonadati</taxon>
        <taxon>Pseudomonadota</taxon>
        <taxon>Alphaproteobacteria</taxon>
        <taxon>Rhodospirillales</taxon>
        <taxon>Novispirillaceae</taxon>
        <taxon>Caenispirillum</taxon>
    </lineage>
</organism>
<keyword evidence="2" id="KW-0175">Coiled coil</keyword>
<protein>
    <submittedName>
        <fullName evidence="3">Flp pilus assembly protein TadD, contains TPR repeats</fullName>
    </submittedName>
</protein>
<dbReference type="Pfam" id="PF13469">
    <property type="entry name" value="Sulfotransfer_3"/>
    <property type="match status" value="1"/>
</dbReference>
<dbReference type="InterPro" id="IPR052943">
    <property type="entry name" value="TMTC_O-mannosyl-trnsfr"/>
</dbReference>
<dbReference type="InterPro" id="IPR019734">
    <property type="entry name" value="TPR_rpt"/>
</dbReference>
<dbReference type="EMBL" id="OCNJ01000002">
    <property type="protein sequence ID" value="SOD92390.1"/>
    <property type="molecule type" value="Genomic_DNA"/>
</dbReference>
<dbReference type="Pfam" id="PF14559">
    <property type="entry name" value="TPR_19"/>
    <property type="match status" value="1"/>
</dbReference>
<feature type="repeat" description="TPR" evidence="1">
    <location>
        <begin position="181"/>
        <end position="214"/>
    </location>
</feature>
<dbReference type="PROSITE" id="PS50005">
    <property type="entry name" value="TPR"/>
    <property type="match status" value="4"/>
</dbReference>
<gene>
    <name evidence="3" type="ORF">SAMN05421508_102410</name>
</gene>
<feature type="coiled-coil region" evidence="2">
    <location>
        <begin position="214"/>
        <end position="241"/>
    </location>
</feature>
<evidence type="ECO:0000256" key="1">
    <source>
        <dbReference type="PROSITE-ProRule" id="PRU00339"/>
    </source>
</evidence>
<dbReference type="InterPro" id="IPR027417">
    <property type="entry name" value="P-loop_NTPase"/>
</dbReference>
<dbReference type="Pfam" id="PF13432">
    <property type="entry name" value="TPR_16"/>
    <property type="match status" value="3"/>
</dbReference>
<evidence type="ECO:0000313" key="4">
    <source>
        <dbReference type="Proteomes" id="UP000219621"/>
    </source>
</evidence>
<dbReference type="Gene3D" id="1.25.40.10">
    <property type="entry name" value="Tetratricopeptide repeat domain"/>
    <property type="match status" value="3"/>
</dbReference>
<evidence type="ECO:0000313" key="3">
    <source>
        <dbReference type="EMBL" id="SOD92390.1"/>
    </source>
</evidence>
<dbReference type="RefSeq" id="WP_097278159.1">
    <property type="nucleotide sequence ID" value="NZ_OCNJ01000002.1"/>
</dbReference>
<dbReference type="SUPFAM" id="SSF48452">
    <property type="entry name" value="TPR-like"/>
    <property type="match status" value="2"/>
</dbReference>
<dbReference type="Gene3D" id="3.40.50.300">
    <property type="entry name" value="P-loop containing nucleotide triphosphate hydrolases"/>
    <property type="match status" value="1"/>
</dbReference>
<evidence type="ECO:0000256" key="2">
    <source>
        <dbReference type="SAM" id="Coils"/>
    </source>
</evidence>
<sequence length="693" mass="76577">MSQHSAPAATLSQALRQAQTHHAAGRLQAAEQIYRQILKTNPRQAQALAGLGVIAAQTGNLPPARDLLRKAVAAAPGDADSLVNLGKVEIGLGDVPAAEAALAEAVRLARRDAVAWNLLGWCRQRLGRLDDALAAFRTAVRLKPEFGEALNNLGTALMLRGDTAEAVKILRKCTVIAPTAAQPYMNLGILLGSEGRTDEALSFARKAVELAPKAADARFNLAKLLHQLDRLEEAEAEYRAALALQPGNALFLNNLALMLDGLLKTDEALEMAERAAAAAQGVGEIHENLVRAYIGRGRFAEARERLDGFLARMPDHAGMRLLSADISVREGRFDEAREGYLKLLAEQPDSTRALRGYARSGKIRLDDPLFDRMRTVAESATGTEDDRVDLFFALGKAHDDVGEPDLAFPYYARANALKNATCRYDPPAWEDHVAAVIETFTPAFFAERAGWGSDSDRPVMILGMPRSGTTLVEQILSSHPDVAAGDELPDFNLIERMFKRRYGYPERLPEVPATELAQYIDVYLEHLKRVDATAARVTDKLPGNSTRLGLIALLFPKARVLHCRRNPVDTCLSIFFQNFGGQHDYGYDLGYIGHFYRHYERLMEHWKTVVPTPILDVVYEDVVADAEAQSRRMIDHVGLPWHEAMARHTENKRTVSTASVWQVRQPIYKGSVERWRKYEAHIGPLLDALGITP</sequence>
<accession>A0A286GA65</accession>
<dbReference type="PANTHER" id="PTHR44809">
    <property type="match status" value="1"/>
</dbReference>
<reference evidence="3 4" key="1">
    <citation type="submission" date="2017-09" db="EMBL/GenBank/DDBJ databases">
        <authorList>
            <person name="Ehlers B."/>
            <person name="Leendertz F.H."/>
        </authorList>
    </citation>
    <scope>NUCLEOTIDE SEQUENCE [LARGE SCALE GENOMIC DNA]</scope>
    <source>
        <strain evidence="3 4">USBA 140</strain>
    </source>
</reference>
<dbReference type="AlphaFoldDB" id="A0A286GA65"/>
<dbReference type="PANTHER" id="PTHR44809:SF1">
    <property type="entry name" value="PROTEIN O-MANNOSYL-TRANSFERASE TMTC1"/>
    <property type="match status" value="1"/>
</dbReference>
<dbReference type="OrthoDB" id="9800698at2"/>
<feature type="repeat" description="TPR" evidence="1">
    <location>
        <begin position="215"/>
        <end position="248"/>
    </location>
</feature>